<dbReference type="GO" id="GO:0003677">
    <property type="term" value="F:DNA binding"/>
    <property type="evidence" value="ECO:0007669"/>
    <property type="project" value="UniProtKB-UniRule"/>
</dbReference>
<gene>
    <name evidence="8" type="ORF">GD597_20240</name>
</gene>
<evidence type="ECO:0000313" key="9">
    <source>
        <dbReference type="Proteomes" id="UP000598971"/>
    </source>
</evidence>
<evidence type="ECO:0000256" key="2">
    <source>
        <dbReference type="ARBA" id="ARBA00022908"/>
    </source>
</evidence>
<dbReference type="InterPro" id="IPR050090">
    <property type="entry name" value="Tyrosine_recombinase_XerCD"/>
</dbReference>
<dbReference type="Proteomes" id="UP000598971">
    <property type="component" value="Unassembled WGS sequence"/>
</dbReference>
<dbReference type="PANTHER" id="PTHR30349">
    <property type="entry name" value="PHAGE INTEGRASE-RELATED"/>
    <property type="match status" value="1"/>
</dbReference>
<accession>A0A8J8FK50</accession>
<dbReference type="InterPro" id="IPR002104">
    <property type="entry name" value="Integrase_catalytic"/>
</dbReference>
<evidence type="ECO:0000256" key="5">
    <source>
        <dbReference type="PROSITE-ProRule" id="PRU01248"/>
    </source>
</evidence>
<evidence type="ECO:0000259" key="7">
    <source>
        <dbReference type="PROSITE" id="PS51900"/>
    </source>
</evidence>
<dbReference type="Gene3D" id="1.10.150.130">
    <property type="match status" value="1"/>
</dbReference>
<keyword evidence="2" id="KW-0229">DNA integration</keyword>
<dbReference type="PROSITE" id="PS51900">
    <property type="entry name" value="CB"/>
    <property type="match status" value="1"/>
</dbReference>
<dbReference type="InterPro" id="IPR035386">
    <property type="entry name" value="Arm-DNA-bind_5"/>
</dbReference>
<keyword evidence="4" id="KW-0233">DNA recombination</keyword>
<dbReference type="InterPro" id="IPR013762">
    <property type="entry name" value="Integrase-like_cat_sf"/>
</dbReference>
<organism evidence="8 9">
    <name type="scientific">Limnovirga soli</name>
    <dbReference type="NCBI Taxonomy" id="2656915"/>
    <lineage>
        <taxon>Bacteria</taxon>
        <taxon>Pseudomonadati</taxon>
        <taxon>Bacteroidota</taxon>
        <taxon>Chitinophagia</taxon>
        <taxon>Chitinophagales</taxon>
        <taxon>Chitinophagaceae</taxon>
        <taxon>Limnovirga</taxon>
    </lineage>
</organism>
<dbReference type="AlphaFoldDB" id="A0A8J8FK50"/>
<dbReference type="InterPro" id="IPR044068">
    <property type="entry name" value="CB"/>
</dbReference>
<feature type="domain" description="Core-binding (CB)" evidence="7">
    <location>
        <begin position="105"/>
        <end position="186"/>
    </location>
</feature>
<keyword evidence="3 5" id="KW-0238">DNA-binding</keyword>
<dbReference type="RefSeq" id="WP_171609757.1">
    <property type="nucleotide sequence ID" value="NZ_WHPF01000019.1"/>
</dbReference>
<comment type="caution">
    <text evidence="8">The sequence shown here is derived from an EMBL/GenBank/DDBJ whole genome shotgun (WGS) entry which is preliminary data.</text>
</comment>
<dbReference type="Pfam" id="PF17293">
    <property type="entry name" value="Arm-DNA-bind_5"/>
    <property type="match status" value="1"/>
</dbReference>
<dbReference type="PROSITE" id="PS51898">
    <property type="entry name" value="TYR_RECOMBINASE"/>
    <property type="match status" value="1"/>
</dbReference>
<dbReference type="GO" id="GO:0006310">
    <property type="term" value="P:DNA recombination"/>
    <property type="evidence" value="ECO:0007669"/>
    <property type="project" value="UniProtKB-KW"/>
</dbReference>
<dbReference type="InterPro" id="IPR010998">
    <property type="entry name" value="Integrase_recombinase_N"/>
</dbReference>
<evidence type="ECO:0000313" key="8">
    <source>
        <dbReference type="EMBL" id="NNV57809.1"/>
    </source>
</evidence>
<keyword evidence="9" id="KW-1185">Reference proteome</keyword>
<protein>
    <submittedName>
        <fullName evidence="8">Tyrosine-type recombinase/integrase</fullName>
    </submittedName>
</protein>
<dbReference type="EMBL" id="WHPF01000019">
    <property type="protein sequence ID" value="NNV57809.1"/>
    <property type="molecule type" value="Genomic_DNA"/>
</dbReference>
<comment type="similarity">
    <text evidence="1">Belongs to the 'phage' integrase family.</text>
</comment>
<feature type="domain" description="Tyr recombinase" evidence="6">
    <location>
        <begin position="208"/>
        <end position="400"/>
    </location>
</feature>
<proteinExistence type="inferred from homology"/>
<reference evidence="8" key="1">
    <citation type="submission" date="2019-10" db="EMBL/GenBank/DDBJ databases">
        <title>Draft genome sequence of Panacibacter sp. KCS-6.</title>
        <authorList>
            <person name="Yim K.J."/>
        </authorList>
    </citation>
    <scope>NUCLEOTIDE SEQUENCE</scope>
    <source>
        <strain evidence="8">KCS-6</strain>
    </source>
</reference>
<dbReference type="Pfam" id="PF00589">
    <property type="entry name" value="Phage_integrase"/>
    <property type="match status" value="1"/>
</dbReference>
<evidence type="ECO:0000256" key="4">
    <source>
        <dbReference type="ARBA" id="ARBA00023172"/>
    </source>
</evidence>
<dbReference type="InterPro" id="IPR025269">
    <property type="entry name" value="SAM-like_dom"/>
</dbReference>
<dbReference type="PANTHER" id="PTHR30349:SF64">
    <property type="entry name" value="PROPHAGE INTEGRASE INTD-RELATED"/>
    <property type="match status" value="1"/>
</dbReference>
<dbReference type="Pfam" id="PF13102">
    <property type="entry name" value="Phage_int_SAM_5"/>
    <property type="match status" value="1"/>
</dbReference>
<evidence type="ECO:0000256" key="3">
    <source>
        <dbReference type="ARBA" id="ARBA00023125"/>
    </source>
</evidence>
<evidence type="ECO:0000256" key="1">
    <source>
        <dbReference type="ARBA" id="ARBA00008857"/>
    </source>
</evidence>
<name>A0A8J8FK50_9BACT</name>
<dbReference type="GO" id="GO:0015074">
    <property type="term" value="P:DNA integration"/>
    <property type="evidence" value="ECO:0007669"/>
    <property type="project" value="UniProtKB-KW"/>
</dbReference>
<dbReference type="SUPFAM" id="SSF56349">
    <property type="entry name" value="DNA breaking-rejoining enzymes"/>
    <property type="match status" value="1"/>
</dbReference>
<sequence length="406" mass="46940">MTEQKVTVSFYLEKTKPNNEGKCLIKMVVYCNPSKKRYTTNCHATVSEWEKINSSNLRDKELKDIKNNLDAKRIKAEKIIEQIDPFSFVAFEEAYFSNTVTRKNTSLQHWFDDYITTLHTKGSVGTAIGYRTTINSINGFKTGLHLQDITPTLLENYEAHLLKDDKSNTTISIYVRQLRAIINQAIAAGVFPQERYPFKKYEIPSGRNVKKALTANDLKKLLKHKPKKEDEKKALDFWILSYLCSGINFADIIELKPANIEGDYLHFIRAKTKNTKKKDLRPIRVGLHPRALTIIKKWRNKDSSNPYLFPVLEPGLKPITVKHRCQRFIKWVNKRMELIRLDLKIEQKVGTYAARHSFSTVMKRKGVSTEFIKESLGHSSVAVTENYLDSFTDDVKLEYTNLLTKL</sequence>
<evidence type="ECO:0000259" key="6">
    <source>
        <dbReference type="PROSITE" id="PS51898"/>
    </source>
</evidence>
<dbReference type="Gene3D" id="1.10.443.10">
    <property type="entry name" value="Intergrase catalytic core"/>
    <property type="match status" value="1"/>
</dbReference>
<dbReference type="InterPro" id="IPR011010">
    <property type="entry name" value="DNA_brk_join_enz"/>
</dbReference>